<dbReference type="OrthoDB" id="7062301at2"/>
<proteinExistence type="predicted"/>
<accession>A0A424W5G9</accession>
<sequence length="102" mass="11123">MQIIRKAALILALSAAATGTALAQSAPPPAGLANPYGPSLTRAEVLADLALWKRAGVDRFWRGEETPDIYSPQYKAAFTEYFRLRSGPEYQAEVQRQNASGR</sequence>
<feature type="chain" id="PRO_5019109447" evidence="1">
    <location>
        <begin position="24"/>
        <end position="102"/>
    </location>
</feature>
<dbReference type="Proteomes" id="UP000285324">
    <property type="component" value="Unassembled WGS sequence"/>
</dbReference>
<dbReference type="Pfam" id="PF13663">
    <property type="entry name" value="DUF4148"/>
    <property type="match status" value="1"/>
</dbReference>
<protein>
    <submittedName>
        <fullName evidence="2">DUF4148 domain-containing protein</fullName>
    </submittedName>
</protein>
<evidence type="ECO:0000313" key="2">
    <source>
        <dbReference type="EMBL" id="RPJ88495.1"/>
    </source>
</evidence>
<name>A0A424W5G9_ALCXX</name>
<feature type="signal peptide" evidence="1">
    <location>
        <begin position="1"/>
        <end position="23"/>
    </location>
</feature>
<comment type="caution">
    <text evidence="2">The sequence shown here is derived from an EMBL/GenBank/DDBJ whole genome shotgun (WGS) entry which is preliminary data.</text>
</comment>
<organism evidence="2 3">
    <name type="scientific">Alcaligenes xylosoxydans xylosoxydans</name>
    <name type="common">Achromobacter xylosoxidans</name>
    <dbReference type="NCBI Taxonomy" id="85698"/>
    <lineage>
        <taxon>Bacteria</taxon>
        <taxon>Pseudomonadati</taxon>
        <taxon>Pseudomonadota</taxon>
        <taxon>Betaproteobacteria</taxon>
        <taxon>Burkholderiales</taxon>
        <taxon>Alcaligenaceae</taxon>
        <taxon>Achromobacter</taxon>
    </lineage>
</organism>
<gene>
    <name evidence="2" type="ORF">DY367_27595</name>
</gene>
<dbReference type="EMBL" id="QVXO01000063">
    <property type="protein sequence ID" value="RPJ88495.1"/>
    <property type="molecule type" value="Genomic_DNA"/>
</dbReference>
<reference evidence="2 3" key="1">
    <citation type="submission" date="2018-08" db="EMBL/GenBank/DDBJ databases">
        <title>Achromobacter xylosoxidans Genome sequencing and assembly.</title>
        <authorList>
            <person name="Wang R."/>
            <person name="Rensing C."/>
            <person name="Li Y."/>
        </authorList>
    </citation>
    <scope>NUCLEOTIDE SEQUENCE [LARGE SCALE GENOMIC DNA]</scope>
    <source>
        <strain evidence="2 3">GD003A</strain>
    </source>
</reference>
<keyword evidence="1" id="KW-0732">Signal</keyword>
<evidence type="ECO:0000313" key="3">
    <source>
        <dbReference type="Proteomes" id="UP000285324"/>
    </source>
</evidence>
<dbReference type="RefSeq" id="WP_059379970.1">
    <property type="nucleotide sequence ID" value="NZ_CP061008.1"/>
</dbReference>
<dbReference type="InterPro" id="IPR025421">
    <property type="entry name" value="DUF4148"/>
</dbReference>
<evidence type="ECO:0000256" key="1">
    <source>
        <dbReference type="SAM" id="SignalP"/>
    </source>
</evidence>
<dbReference type="AlphaFoldDB" id="A0A424W5G9"/>